<reference evidence="4" key="1">
    <citation type="submission" date="2023-06" db="EMBL/GenBank/DDBJ databases">
        <title>Reference genome for the Northern bat (Eptesicus nilssonii), a most northern bat species.</title>
        <authorList>
            <person name="Laine V.N."/>
            <person name="Pulliainen A.T."/>
            <person name="Lilley T.M."/>
        </authorList>
    </citation>
    <scope>NUCLEOTIDE SEQUENCE</scope>
    <source>
        <strain evidence="4">BLF_Eptnil</strain>
        <tissue evidence="4">Kidney</tissue>
    </source>
</reference>
<dbReference type="Pfam" id="PF13833">
    <property type="entry name" value="EF-hand_8"/>
    <property type="match status" value="1"/>
</dbReference>
<keyword evidence="2" id="KW-0106">Calcium</keyword>
<protein>
    <recommendedName>
        <fullName evidence="3">EF-hand domain-containing protein</fullName>
    </recommendedName>
</protein>
<dbReference type="InterPro" id="IPR011992">
    <property type="entry name" value="EF-hand-dom_pair"/>
</dbReference>
<organism evidence="4 5">
    <name type="scientific">Cnephaeus nilssonii</name>
    <name type="common">Northern bat</name>
    <name type="synonym">Eptesicus nilssonii</name>
    <dbReference type="NCBI Taxonomy" id="3371016"/>
    <lineage>
        <taxon>Eukaryota</taxon>
        <taxon>Metazoa</taxon>
        <taxon>Chordata</taxon>
        <taxon>Craniata</taxon>
        <taxon>Vertebrata</taxon>
        <taxon>Euteleostomi</taxon>
        <taxon>Mammalia</taxon>
        <taxon>Eutheria</taxon>
        <taxon>Laurasiatheria</taxon>
        <taxon>Chiroptera</taxon>
        <taxon>Yangochiroptera</taxon>
        <taxon>Vespertilionidae</taxon>
        <taxon>Cnephaeus</taxon>
    </lineage>
</organism>
<dbReference type="PROSITE" id="PS00018">
    <property type="entry name" value="EF_HAND_1"/>
    <property type="match status" value="1"/>
</dbReference>
<evidence type="ECO:0000313" key="4">
    <source>
        <dbReference type="EMBL" id="KAK1341059.1"/>
    </source>
</evidence>
<dbReference type="InterPro" id="IPR018247">
    <property type="entry name" value="EF_Hand_1_Ca_BS"/>
</dbReference>
<dbReference type="PROSITE" id="PS50222">
    <property type="entry name" value="EF_HAND_2"/>
    <property type="match status" value="1"/>
</dbReference>
<sequence length="71" mass="8336">MGTGRVVDMGELQEGLRNLGIPLGQDAEERIFTTGDIDKDGKLDCEEFMKYLKDHEKKRNWHLRAWKKKKM</sequence>
<dbReference type="Proteomes" id="UP001177744">
    <property type="component" value="Unassembled WGS sequence"/>
</dbReference>
<proteinExistence type="predicted"/>
<dbReference type="EMBL" id="JAULJE010000007">
    <property type="protein sequence ID" value="KAK1341059.1"/>
    <property type="molecule type" value="Genomic_DNA"/>
</dbReference>
<name>A0AA40I154_CNENI</name>
<keyword evidence="1" id="KW-0479">Metal-binding</keyword>
<evidence type="ECO:0000259" key="3">
    <source>
        <dbReference type="PROSITE" id="PS50222"/>
    </source>
</evidence>
<dbReference type="AlphaFoldDB" id="A0AA40I154"/>
<accession>A0AA40I154</accession>
<comment type="caution">
    <text evidence="4">The sequence shown here is derived from an EMBL/GenBank/DDBJ whole genome shotgun (WGS) entry which is preliminary data.</text>
</comment>
<evidence type="ECO:0000256" key="2">
    <source>
        <dbReference type="ARBA" id="ARBA00022837"/>
    </source>
</evidence>
<feature type="domain" description="EF-hand" evidence="3">
    <location>
        <begin position="29"/>
        <end position="58"/>
    </location>
</feature>
<dbReference type="Gene3D" id="1.10.238.10">
    <property type="entry name" value="EF-hand"/>
    <property type="match status" value="1"/>
</dbReference>
<gene>
    <name evidence="4" type="ORF">QTO34_017460</name>
</gene>
<dbReference type="GO" id="GO:0005509">
    <property type="term" value="F:calcium ion binding"/>
    <property type="evidence" value="ECO:0007669"/>
    <property type="project" value="InterPro"/>
</dbReference>
<dbReference type="SUPFAM" id="SSF47473">
    <property type="entry name" value="EF-hand"/>
    <property type="match status" value="1"/>
</dbReference>
<evidence type="ECO:0000313" key="5">
    <source>
        <dbReference type="Proteomes" id="UP001177744"/>
    </source>
</evidence>
<keyword evidence="5" id="KW-1185">Reference proteome</keyword>
<evidence type="ECO:0000256" key="1">
    <source>
        <dbReference type="ARBA" id="ARBA00022723"/>
    </source>
</evidence>
<dbReference type="InterPro" id="IPR002048">
    <property type="entry name" value="EF_hand_dom"/>
</dbReference>